<protein>
    <submittedName>
        <fullName evidence="1">Uncharacterized protein</fullName>
    </submittedName>
</protein>
<sequence length="234" mass="25040">MLSVQLFSILRHVTVNGDATPDEGHGSEAGLTLVSKTYVVSDNMRAFPFPLALCLMATLLQTFPILTSSTPVPLSQRSEFCSNAQTTVAGTMLHRRSVVPSDVSPLPPRSARASDAVWCISGTRTYLHVRITAALASTAVIPVLSDAYNSVYAHLHTSGDGLVAGGNFKYTLDRMVVDIWNANNHQCTWGVLGSALWGLMQYMQTNGIWGSAVFLVYDGSNVVGNGMLSLTSGT</sequence>
<accession>A0A5M8PK64</accession>
<dbReference type="AlphaFoldDB" id="A0A5M8PK64"/>
<dbReference type="Proteomes" id="UP000324767">
    <property type="component" value="Unassembled WGS sequence"/>
</dbReference>
<gene>
    <name evidence="1" type="ORF">FRX48_06455</name>
</gene>
<reference evidence="1 2" key="1">
    <citation type="submission" date="2019-09" db="EMBL/GenBank/DDBJ databases">
        <title>The hologenome of the rock-dwelling lichen Lasallia pustulata.</title>
        <authorList>
            <person name="Greshake Tzovaras B."/>
            <person name="Segers F."/>
            <person name="Bicker A."/>
            <person name="Dal Grande F."/>
            <person name="Otte J."/>
            <person name="Hankeln T."/>
            <person name="Schmitt I."/>
            <person name="Ebersberger I."/>
        </authorList>
    </citation>
    <scope>NUCLEOTIDE SEQUENCE [LARGE SCALE GENOMIC DNA]</scope>
    <source>
        <strain evidence="1">A1-1</strain>
    </source>
</reference>
<evidence type="ECO:0000313" key="1">
    <source>
        <dbReference type="EMBL" id="KAA6409843.1"/>
    </source>
</evidence>
<dbReference type="EMBL" id="VXIT01000010">
    <property type="protein sequence ID" value="KAA6409843.1"/>
    <property type="molecule type" value="Genomic_DNA"/>
</dbReference>
<dbReference type="OrthoDB" id="5367786at2759"/>
<comment type="caution">
    <text evidence="1">The sequence shown here is derived from an EMBL/GenBank/DDBJ whole genome shotgun (WGS) entry which is preliminary data.</text>
</comment>
<evidence type="ECO:0000313" key="2">
    <source>
        <dbReference type="Proteomes" id="UP000324767"/>
    </source>
</evidence>
<organism evidence="1 2">
    <name type="scientific">Lasallia pustulata</name>
    <dbReference type="NCBI Taxonomy" id="136370"/>
    <lineage>
        <taxon>Eukaryota</taxon>
        <taxon>Fungi</taxon>
        <taxon>Dikarya</taxon>
        <taxon>Ascomycota</taxon>
        <taxon>Pezizomycotina</taxon>
        <taxon>Lecanoromycetes</taxon>
        <taxon>OSLEUM clade</taxon>
        <taxon>Umbilicariomycetidae</taxon>
        <taxon>Umbilicariales</taxon>
        <taxon>Umbilicariaceae</taxon>
        <taxon>Lasallia</taxon>
    </lineage>
</organism>
<name>A0A5M8PK64_9LECA</name>
<proteinExistence type="predicted"/>